<evidence type="ECO:0000256" key="1">
    <source>
        <dbReference type="SAM" id="Phobius"/>
    </source>
</evidence>
<dbReference type="AlphaFoldDB" id="A0A4R1LVH3"/>
<feature type="transmembrane region" description="Helical" evidence="1">
    <location>
        <begin position="299"/>
        <end position="318"/>
    </location>
</feature>
<name>A0A4R1LVH3_9SPHI</name>
<dbReference type="RefSeq" id="WP_165870311.1">
    <property type="nucleotide sequence ID" value="NZ_SMGO01000002.1"/>
</dbReference>
<keyword evidence="1" id="KW-0812">Transmembrane</keyword>
<keyword evidence="1" id="KW-1133">Transmembrane helix</keyword>
<feature type="transmembrane region" description="Helical" evidence="1">
    <location>
        <begin position="245"/>
        <end position="264"/>
    </location>
</feature>
<gene>
    <name evidence="2" type="ORF">C8N28_1437</name>
</gene>
<proteinExistence type="predicted"/>
<evidence type="ECO:0000313" key="2">
    <source>
        <dbReference type="EMBL" id="TCK82852.1"/>
    </source>
</evidence>
<protein>
    <recommendedName>
        <fullName evidence="4">Lysylphosphatidylglycerol synthase-like protein</fullName>
    </recommendedName>
</protein>
<evidence type="ECO:0000313" key="3">
    <source>
        <dbReference type="Proteomes" id="UP000294616"/>
    </source>
</evidence>
<feature type="transmembrane region" description="Helical" evidence="1">
    <location>
        <begin position="160"/>
        <end position="189"/>
    </location>
</feature>
<keyword evidence="1" id="KW-0472">Membrane</keyword>
<accession>A0A4R1LVH3</accession>
<comment type="caution">
    <text evidence="2">The sequence shown here is derived from an EMBL/GenBank/DDBJ whole genome shotgun (WGS) entry which is preliminary data.</text>
</comment>
<keyword evidence="3" id="KW-1185">Reference proteome</keyword>
<dbReference type="EMBL" id="SMGO01000002">
    <property type="protein sequence ID" value="TCK82852.1"/>
    <property type="molecule type" value="Genomic_DNA"/>
</dbReference>
<reference evidence="2 3" key="1">
    <citation type="submission" date="2019-03" db="EMBL/GenBank/DDBJ databases">
        <title>Genomic Encyclopedia of Archaeal and Bacterial Type Strains, Phase II (KMG-II): from individual species to whole genera.</title>
        <authorList>
            <person name="Goeker M."/>
        </authorList>
    </citation>
    <scope>NUCLEOTIDE SEQUENCE [LARGE SCALE GENOMIC DNA]</scope>
    <source>
        <strain evidence="2 3">DSM 22554</strain>
    </source>
</reference>
<feature type="transmembrane region" description="Helical" evidence="1">
    <location>
        <begin position="121"/>
        <end position="154"/>
    </location>
</feature>
<feature type="transmembrane region" description="Helical" evidence="1">
    <location>
        <begin position="12"/>
        <end position="29"/>
    </location>
</feature>
<feature type="transmembrane region" description="Helical" evidence="1">
    <location>
        <begin position="49"/>
        <end position="67"/>
    </location>
</feature>
<organism evidence="2 3">
    <name type="scientific">Albibacterium bauzanense</name>
    <dbReference type="NCBI Taxonomy" id="653929"/>
    <lineage>
        <taxon>Bacteria</taxon>
        <taxon>Pseudomonadati</taxon>
        <taxon>Bacteroidota</taxon>
        <taxon>Sphingobacteriia</taxon>
        <taxon>Sphingobacteriales</taxon>
        <taxon>Sphingobacteriaceae</taxon>
        <taxon>Albibacterium</taxon>
    </lineage>
</organism>
<feature type="transmembrane region" description="Helical" evidence="1">
    <location>
        <begin position="276"/>
        <end position="293"/>
    </location>
</feature>
<feature type="transmembrane region" description="Helical" evidence="1">
    <location>
        <begin position="216"/>
        <end position="239"/>
    </location>
</feature>
<evidence type="ECO:0008006" key="4">
    <source>
        <dbReference type="Google" id="ProtNLM"/>
    </source>
</evidence>
<dbReference type="Proteomes" id="UP000294616">
    <property type="component" value="Unassembled WGS sequence"/>
</dbReference>
<sequence length="324" mass="37615">MNTQLKRAIGYILKISIFILVIWYCYKLLTNNNAIRDFYQLILEINPLQIYLTLLVIFVLMLINWFIEALKWRFLCSQFQPIGLRKAIESVFCGLSWAVFTPNRIGEYGGRVLFLESRKRVFGVIGMLVGAISQMVITNVFGTIAVCWFIGKYLNVSSMFYTVICLAGVIYISFFLLLCFNIKLINTWLSKIRFLKKYKRFLDLLLRYKKKDIQRVFIYSISRYVIFTSQYCILMQVIIPDMPVLEMIPMIFILFFVQSALPSLDLLDVGVRSVTASYFFGFITPHIVAVMAITACVWFVNLIIPAIIGSVFVFKINFFGTRNN</sequence>